<dbReference type="AlphaFoldDB" id="A0A2H3D9U4"/>
<dbReference type="EMBL" id="KZ293660">
    <property type="protein sequence ID" value="PBK92011.1"/>
    <property type="molecule type" value="Genomic_DNA"/>
</dbReference>
<reference evidence="2" key="1">
    <citation type="journal article" date="2017" name="Nat. Ecol. Evol.">
        <title>Genome expansion and lineage-specific genetic innovations in the forest pathogenic fungi Armillaria.</title>
        <authorList>
            <person name="Sipos G."/>
            <person name="Prasanna A.N."/>
            <person name="Walter M.C."/>
            <person name="O'Connor E."/>
            <person name="Balint B."/>
            <person name="Krizsan K."/>
            <person name="Kiss B."/>
            <person name="Hess J."/>
            <person name="Varga T."/>
            <person name="Slot J."/>
            <person name="Riley R."/>
            <person name="Boka B."/>
            <person name="Rigling D."/>
            <person name="Barry K."/>
            <person name="Lee J."/>
            <person name="Mihaltcheva S."/>
            <person name="LaButti K."/>
            <person name="Lipzen A."/>
            <person name="Waldron R."/>
            <person name="Moloney N.M."/>
            <person name="Sperisen C."/>
            <person name="Kredics L."/>
            <person name="Vagvoelgyi C."/>
            <person name="Patrignani A."/>
            <person name="Fitzpatrick D."/>
            <person name="Nagy I."/>
            <person name="Doyle S."/>
            <person name="Anderson J.B."/>
            <person name="Grigoriev I.V."/>
            <person name="Gueldener U."/>
            <person name="Muensterkoetter M."/>
            <person name="Nagy L.G."/>
        </authorList>
    </citation>
    <scope>NUCLEOTIDE SEQUENCE [LARGE SCALE GENOMIC DNA]</scope>
    <source>
        <strain evidence="2">Ar21-2</strain>
    </source>
</reference>
<keyword evidence="2" id="KW-1185">Reference proteome</keyword>
<proteinExistence type="predicted"/>
<evidence type="ECO:0000313" key="2">
    <source>
        <dbReference type="Proteomes" id="UP000217790"/>
    </source>
</evidence>
<evidence type="ECO:0000313" key="1">
    <source>
        <dbReference type="EMBL" id="PBK92011.1"/>
    </source>
</evidence>
<dbReference type="Proteomes" id="UP000217790">
    <property type="component" value="Unassembled WGS sequence"/>
</dbReference>
<organism evidence="1 2">
    <name type="scientific">Armillaria gallica</name>
    <name type="common">Bulbous honey fungus</name>
    <name type="synonym">Armillaria bulbosa</name>
    <dbReference type="NCBI Taxonomy" id="47427"/>
    <lineage>
        <taxon>Eukaryota</taxon>
        <taxon>Fungi</taxon>
        <taxon>Dikarya</taxon>
        <taxon>Basidiomycota</taxon>
        <taxon>Agaricomycotina</taxon>
        <taxon>Agaricomycetes</taxon>
        <taxon>Agaricomycetidae</taxon>
        <taxon>Agaricales</taxon>
        <taxon>Marasmiineae</taxon>
        <taxon>Physalacriaceae</taxon>
        <taxon>Armillaria</taxon>
    </lineage>
</organism>
<accession>A0A2H3D9U4</accession>
<gene>
    <name evidence="1" type="ORF">ARMGADRAFT_1031471</name>
</gene>
<sequence>MCMLQTEKTACNLVLSNEDNSGLASSWSDDYDAERVSSSSDYSFFRTAKLSLWSPRSILLDPKSIPPDIKFIFPASSLASQRAIWSWVIFLVKFIFLEVKFIFTEVKTMFMGVQSRGPFHLSSIKSSFPEVKFILLEAITGQKSFCKGYRRQVDNQILI</sequence>
<dbReference type="InParanoid" id="A0A2H3D9U4"/>
<protein>
    <submittedName>
        <fullName evidence="1">Uncharacterized protein</fullName>
    </submittedName>
</protein>
<name>A0A2H3D9U4_ARMGA</name>